<organism evidence="2 3">
    <name type="scientific">Phytophthora fragariaefolia</name>
    <dbReference type="NCBI Taxonomy" id="1490495"/>
    <lineage>
        <taxon>Eukaryota</taxon>
        <taxon>Sar</taxon>
        <taxon>Stramenopiles</taxon>
        <taxon>Oomycota</taxon>
        <taxon>Peronosporomycetes</taxon>
        <taxon>Peronosporales</taxon>
        <taxon>Peronosporaceae</taxon>
        <taxon>Phytophthora</taxon>
    </lineage>
</organism>
<comment type="caution">
    <text evidence="2">The sequence shown here is derived from an EMBL/GenBank/DDBJ whole genome shotgun (WGS) entry which is preliminary data.</text>
</comment>
<dbReference type="Proteomes" id="UP001165121">
    <property type="component" value="Unassembled WGS sequence"/>
</dbReference>
<evidence type="ECO:0000256" key="1">
    <source>
        <dbReference type="SAM" id="MobiDB-lite"/>
    </source>
</evidence>
<feature type="region of interest" description="Disordered" evidence="1">
    <location>
        <begin position="163"/>
        <end position="184"/>
    </location>
</feature>
<evidence type="ECO:0000313" key="2">
    <source>
        <dbReference type="EMBL" id="GMF60957.1"/>
    </source>
</evidence>
<accession>A0A9W6YFF8</accession>
<gene>
    <name evidence="2" type="ORF">Pfra01_002651400</name>
</gene>
<keyword evidence="3" id="KW-1185">Reference proteome</keyword>
<dbReference type="OrthoDB" id="129587at2759"/>
<name>A0A9W6YFF8_9STRA</name>
<reference evidence="2" key="1">
    <citation type="submission" date="2023-04" db="EMBL/GenBank/DDBJ databases">
        <title>Phytophthora fragariaefolia NBRC 109709.</title>
        <authorList>
            <person name="Ichikawa N."/>
            <person name="Sato H."/>
            <person name="Tonouchi N."/>
        </authorList>
    </citation>
    <scope>NUCLEOTIDE SEQUENCE</scope>
    <source>
        <strain evidence="2">NBRC 109709</strain>
    </source>
</reference>
<proteinExistence type="predicted"/>
<protein>
    <submittedName>
        <fullName evidence="2">Unnamed protein product</fullName>
    </submittedName>
</protein>
<sequence length="226" mass="24674">MADDADEMSTADVRERDEGTTTGTNAPTTRDDAGELMKLLRGPADQFGRFEESQAKLKDSQDKLEKQLGEGEARRTRPQQITTPSVDSSLFASALGRVTRMRIDSLGGSPHTPISTTPRCPVLTPQYFGLQQPGYGAPVSHLQRMYAPPQPPPMDEQALPNRQEAQAQAGHVPLQQGQQGNQGVRYPDACQKKLAIRPFDGKGLYVGLGSGCLKWGRRFEKQVALA</sequence>
<dbReference type="EMBL" id="BSXT01005587">
    <property type="protein sequence ID" value="GMF60957.1"/>
    <property type="molecule type" value="Genomic_DNA"/>
</dbReference>
<dbReference type="AlphaFoldDB" id="A0A9W6YFF8"/>
<evidence type="ECO:0000313" key="3">
    <source>
        <dbReference type="Proteomes" id="UP001165121"/>
    </source>
</evidence>
<feature type="region of interest" description="Disordered" evidence="1">
    <location>
        <begin position="1"/>
        <end position="35"/>
    </location>
</feature>
<feature type="compositionally biased region" description="Basic and acidic residues" evidence="1">
    <location>
        <begin position="54"/>
        <end position="75"/>
    </location>
</feature>
<feature type="region of interest" description="Disordered" evidence="1">
    <location>
        <begin position="54"/>
        <end position="84"/>
    </location>
</feature>